<sequence>MVQVKKCDCNERIEIDVSTEKTFQELKNFFSQQVENGIFKDIPVTEPFYVGEGKLESISWYANKWYKCNYCGCLWEFDYPDFPAKGFVRKFEDGIYKSESQGE</sequence>
<dbReference type="RefSeq" id="WP_092755519.1">
    <property type="nucleotide sequence ID" value="NZ_FOCG01000002.1"/>
</dbReference>
<evidence type="ECO:0000313" key="2">
    <source>
        <dbReference type="Proteomes" id="UP000199158"/>
    </source>
</evidence>
<gene>
    <name evidence="1" type="ORF">SAMN05216180_2424</name>
</gene>
<keyword evidence="2" id="KW-1185">Reference proteome</keyword>
<name>A0A1H8CZE9_9FIRM</name>
<organism evidence="1 2">
    <name type="scientific">Hydrogenoanaerobacterium saccharovorans</name>
    <dbReference type="NCBI Taxonomy" id="474960"/>
    <lineage>
        <taxon>Bacteria</taxon>
        <taxon>Bacillati</taxon>
        <taxon>Bacillota</taxon>
        <taxon>Clostridia</taxon>
        <taxon>Eubacteriales</taxon>
        <taxon>Oscillospiraceae</taxon>
        <taxon>Hydrogenoanaerobacterium</taxon>
    </lineage>
</organism>
<dbReference type="Proteomes" id="UP000199158">
    <property type="component" value="Unassembled WGS sequence"/>
</dbReference>
<dbReference type="AlphaFoldDB" id="A0A1H8CZE9"/>
<proteinExistence type="predicted"/>
<evidence type="ECO:0000313" key="1">
    <source>
        <dbReference type="EMBL" id="SEN00410.1"/>
    </source>
</evidence>
<protein>
    <submittedName>
        <fullName evidence="1">Uncharacterized protein</fullName>
    </submittedName>
</protein>
<dbReference type="STRING" id="474960.SAMN05216180_2424"/>
<dbReference type="EMBL" id="FOCG01000002">
    <property type="protein sequence ID" value="SEN00410.1"/>
    <property type="molecule type" value="Genomic_DNA"/>
</dbReference>
<dbReference type="OrthoDB" id="2578197at2"/>
<reference evidence="1 2" key="1">
    <citation type="submission" date="2016-10" db="EMBL/GenBank/DDBJ databases">
        <authorList>
            <person name="de Groot N.N."/>
        </authorList>
    </citation>
    <scope>NUCLEOTIDE SEQUENCE [LARGE SCALE GENOMIC DNA]</scope>
    <source>
        <strain evidence="1 2">CGMCC 1.5070</strain>
    </source>
</reference>
<accession>A0A1H8CZE9</accession>